<evidence type="ECO:0000313" key="1">
    <source>
        <dbReference type="EMBL" id="EGQ4384453.1"/>
    </source>
</evidence>
<proteinExistence type="predicted"/>
<organism evidence="1 2">
    <name type="scientific">Staphylococcus pseudintermedius</name>
    <dbReference type="NCBI Taxonomy" id="283734"/>
    <lineage>
        <taxon>Bacteria</taxon>
        <taxon>Bacillati</taxon>
        <taxon>Bacillota</taxon>
        <taxon>Bacilli</taxon>
        <taxon>Bacillales</taxon>
        <taxon>Staphylococcaceae</taxon>
        <taxon>Staphylococcus</taxon>
        <taxon>Staphylococcus intermedius group</taxon>
    </lineage>
</organism>
<name>A0A8H9BYF4_STAPS</name>
<keyword evidence="2" id="KW-1185">Reference proteome</keyword>
<gene>
    <name evidence="1" type="ORF">EGV54_05015</name>
</gene>
<dbReference type="Proteomes" id="UP000600220">
    <property type="component" value="Unassembled WGS sequence"/>
</dbReference>
<dbReference type="AlphaFoldDB" id="A0A8H9BYF4"/>
<dbReference type="RefSeq" id="WP_100040145.1">
    <property type="nucleotide sequence ID" value="NZ_CAJETT010000005.1"/>
</dbReference>
<reference evidence="1 2" key="1">
    <citation type="submission" date="2018-11" db="EMBL/GenBank/DDBJ databases">
        <authorList>
            <consortium name="Veterinary Laboratory Investigation and Response Network"/>
        </authorList>
    </citation>
    <scope>NUCLEOTIDE SEQUENCE [LARGE SCALE GENOMIC DNA]</scope>
    <source>
        <strain evidence="1 2">SPSE-18-VL-LA-PA-Ryan-0021</strain>
    </source>
</reference>
<sequence length="59" mass="6984">MIALYVLTLLLSGAVFSDYVRLRKQNTKLRRNVAVLSEYVAKHYGLDYTYWLINKEEDE</sequence>
<evidence type="ECO:0000313" key="2">
    <source>
        <dbReference type="Proteomes" id="UP000600220"/>
    </source>
</evidence>
<comment type="caution">
    <text evidence="1">The sequence shown here is derived from an EMBL/GenBank/DDBJ whole genome shotgun (WGS) entry which is preliminary data.</text>
</comment>
<accession>A0A8H9BYF4</accession>
<protein>
    <submittedName>
        <fullName evidence="1">Uncharacterized protein</fullName>
    </submittedName>
</protein>
<dbReference type="EMBL" id="AAXKXX010000004">
    <property type="protein sequence ID" value="EGQ4384453.1"/>
    <property type="molecule type" value="Genomic_DNA"/>
</dbReference>